<reference evidence="1 2" key="1">
    <citation type="submission" date="2016-05" db="EMBL/GenBank/DDBJ databases">
        <title>Draft Genome Sequence of Algibacter sp. Strain SK-16 Isolated from the Surface Water of Aburatsubo Inlet.</title>
        <authorList>
            <person name="Wong S.-K."/>
            <person name="Yoshizawa S."/>
            <person name="Nakajima Y."/>
            <person name="Ogura Y."/>
            <person name="Tetsuya H."/>
            <person name="Hamasaki K."/>
        </authorList>
    </citation>
    <scope>NUCLEOTIDE SEQUENCE [LARGE SCALE GENOMIC DNA]</scope>
    <source>
        <strain evidence="1 2">SK-16</strain>
    </source>
</reference>
<dbReference type="InterPro" id="IPR025562">
    <property type="entry name" value="Tae4"/>
</dbReference>
<evidence type="ECO:0000313" key="1">
    <source>
        <dbReference type="EMBL" id="OEK08678.1"/>
    </source>
</evidence>
<gene>
    <name evidence="1" type="ORF">A8C32_02080</name>
</gene>
<accession>A0A1E5TBF2</accession>
<dbReference type="EMBL" id="MDJD01000034">
    <property type="protein sequence ID" value="OEK08678.1"/>
    <property type="molecule type" value="Genomic_DNA"/>
</dbReference>
<organism evidence="1 2">
    <name type="scientific">Flavivirga aquatica</name>
    <dbReference type="NCBI Taxonomy" id="1849968"/>
    <lineage>
        <taxon>Bacteria</taxon>
        <taxon>Pseudomonadati</taxon>
        <taxon>Bacteroidota</taxon>
        <taxon>Flavobacteriia</taxon>
        <taxon>Flavobacteriales</taxon>
        <taxon>Flavobacteriaceae</taxon>
        <taxon>Flavivirga</taxon>
    </lineage>
</organism>
<name>A0A1E5TBF2_9FLAO</name>
<dbReference type="Proteomes" id="UP000095713">
    <property type="component" value="Unassembled WGS sequence"/>
</dbReference>
<sequence>MSTFSGVKCWTKGHSSLNHTLRAQELADWMVRETSKFGSVEVKKNTTYKDFSSKQGLVFFQDGWGATDHIDIWNGTEMKAGYENYFSLAKEVWFWDLP</sequence>
<dbReference type="AlphaFoldDB" id="A0A1E5TBF2"/>
<protein>
    <recommendedName>
        <fullName evidence="3">Type VI secretion system amidase effector protein Tae4</fullName>
    </recommendedName>
</protein>
<evidence type="ECO:0008006" key="3">
    <source>
        <dbReference type="Google" id="ProtNLM"/>
    </source>
</evidence>
<dbReference type="Pfam" id="PF14113">
    <property type="entry name" value="Tae4"/>
    <property type="match status" value="1"/>
</dbReference>
<keyword evidence="2" id="KW-1185">Reference proteome</keyword>
<proteinExistence type="predicted"/>
<evidence type="ECO:0000313" key="2">
    <source>
        <dbReference type="Proteomes" id="UP000095713"/>
    </source>
</evidence>
<comment type="caution">
    <text evidence="1">The sequence shown here is derived from an EMBL/GenBank/DDBJ whole genome shotgun (WGS) entry which is preliminary data.</text>
</comment>
<dbReference type="Gene3D" id="3.90.1720.80">
    <property type="match status" value="1"/>
</dbReference>